<dbReference type="AlphaFoldDB" id="A0A4R2KQ57"/>
<comment type="caution">
    <text evidence="5">The sequence shown here is derived from an EMBL/GenBank/DDBJ whole genome shotgun (WGS) entry which is preliminary data.</text>
</comment>
<dbReference type="Gene3D" id="2.30.110.10">
    <property type="entry name" value="Electron Transport, Fmn-binding Protein, Chain A"/>
    <property type="match status" value="1"/>
</dbReference>
<dbReference type="SUPFAM" id="SSF50475">
    <property type="entry name" value="FMN-binding split barrel"/>
    <property type="match status" value="1"/>
</dbReference>
<organism evidence="5 6">
    <name type="scientific">Marinisporobacter balticus</name>
    <dbReference type="NCBI Taxonomy" id="2018667"/>
    <lineage>
        <taxon>Bacteria</taxon>
        <taxon>Bacillati</taxon>
        <taxon>Bacillota</taxon>
        <taxon>Clostridia</taxon>
        <taxon>Peptostreptococcales</taxon>
        <taxon>Thermotaleaceae</taxon>
        <taxon>Marinisporobacter</taxon>
    </lineage>
</organism>
<sequence>MGKKTWKPGTMVYPIPAVLVTCGDHEENYNIITIAWTGTICSDPAMTYVSIKPERHSYDLIKRTKEFVINLTTEDLAKATDFCGVRSGRDINKFKDMHLTPQKATQVKAPLIAESPVNIECKVEKIVELGSHDMFMAKVLAVNIDDAFLDQNNKFDLEKSKPICYSHGHYYGLKKSLGHFGFSVAKKKRKKRISSNKNNEGTK</sequence>
<evidence type="ECO:0000313" key="6">
    <source>
        <dbReference type="Proteomes" id="UP000294919"/>
    </source>
</evidence>
<comment type="cofactor">
    <cofactor evidence="1">
        <name>FMN</name>
        <dbReference type="ChEBI" id="CHEBI:58210"/>
    </cofactor>
</comment>
<dbReference type="PANTHER" id="PTHR43567:SF1">
    <property type="entry name" value="FLAVOREDOXIN"/>
    <property type="match status" value="1"/>
</dbReference>
<dbReference type="SMART" id="SM00903">
    <property type="entry name" value="Flavin_Reduct"/>
    <property type="match status" value="1"/>
</dbReference>
<evidence type="ECO:0000259" key="4">
    <source>
        <dbReference type="SMART" id="SM00903"/>
    </source>
</evidence>
<dbReference type="PANTHER" id="PTHR43567">
    <property type="entry name" value="FLAVOREDOXIN-RELATED-RELATED"/>
    <property type="match status" value="1"/>
</dbReference>
<comment type="similarity">
    <text evidence="3">Belongs to the flavoredoxin family.</text>
</comment>
<gene>
    <name evidence="5" type="ORF">EV214_11196</name>
</gene>
<dbReference type="EMBL" id="SLWV01000011">
    <property type="protein sequence ID" value="TCO74832.1"/>
    <property type="molecule type" value="Genomic_DNA"/>
</dbReference>
<dbReference type="GO" id="GO:0010181">
    <property type="term" value="F:FMN binding"/>
    <property type="evidence" value="ECO:0007669"/>
    <property type="project" value="InterPro"/>
</dbReference>
<name>A0A4R2KQ57_9FIRM</name>
<reference evidence="5 6" key="1">
    <citation type="submission" date="2019-03" db="EMBL/GenBank/DDBJ databases">
        <title>Genomic Encyclopedia of Type Strains, Phase IV (KMG-IV): sequencing the most valuable type-strain genomes for metagenomic binning, comparative biology and taxonomic classification.</title>
        <authorList>
            <person name="Goeker M."/>
        </authorList>
    </citation>
    <scope>NUCLEOTIDE SEQUENCE [LARGE SCALE GENOMIC DNA]</scope>
    <source>
        <strain evidence="5 6">DSM 102940</strain>
    </source>
</reference>
<evidence type="ECO:0000256" key="1">
    <source>
        <dbReference type="ARBA" id="ARBA00001917"/>
    </source>
</evidence>
<dbReference type="RefSeq" id="WP_207669666.1">
    <property type="nucleotide sequence ID" value="NZ_SLWV01000011.1"/>
</dbReference>
<dbReference type="Pfam" id="PF01613">
    <property type="entry name" value="Flavin_Reduct"/>
    <property type="match status" value="1"/>
</dbReference>
<dbReference type="InterPro" id="IPR002563">
    <property type="entry name" value="Flavin_Rdtase-like_dom"/>
</dbReference>
<evidence type="ECO:0000256" key="3">
    <source>
        <dbReference type="ARBA" id="ARBA00038054"/>
    </source>
</evidence>
<evidence type="ECO:0000313" key="5">
    <source>
        <dbReference type="EMBL" id="TCO74832.1"/>
    </source>
</evidence>
<dbReference type="Proteomes" id="UP000294919">
    <property type="component" value="Unassembled WGS sequence"/>
</dbReference>
<dbReference type="InterPro" id="IPR052174">
    <property type="entry name" value="Flavoredoxin"/>
</dbReference>
<keyword evidence="6" id="KW-1185">Reference proteome</keyword>
<feature type="domain" description="Flavin reductase like" evidence="4">
    <location>
        <begin position="11"/>
        <end position="154"/>
    </location>
</feature>
<evidence type="ECO:0000256" key="2">
    <source>
        <dbReference type="ARBA" id="ARBA00022630"/>
    </source>
</evidence>
<accession>A0A4R2KQ57</accession>
<dbReference type="GO" id="GO:0016646">
    <property type="term" value="F:oxidoreductase activity, acting on the CH-NH group of donors, NAD or NADP as acceptor"/>
    <property type="evidence" value="ECO:0007669"/>
    <property type="project" value="UniProtKB-ARBA"/>
</dbReference>
<keyword evidence="2" id="KW-0285">Flavoprotein</keyword>
<dbReference type="InterPro" id="IPR012349">
    <property type="entry name" value="Split_barrel_FMN-bd"/>
</dbReference>
<protein>
    <submittedName>
        <fullName evidence="5">Flavin reductase (DIM6/NTAB) family NADH-FMN oxidoreductase RutF</fullName>
    </submittedName>
</protein>
<proteinExistence type="inferred from homology"/>